<accession>A0A2T7NEF9</accession>
<keyword evidence="2" id="KW-1185">Reference proteome</keyword>
<evidence type="ECO:0000313" key="1">
    <source>
        <dbReference type="EMBL" id="PVD19525.1"/>
    </source>
</evidence>
<dbReference type="AlphaFoldDB" id="A0A2T7NEF9"/>
<reference evidence="1 2" key="1">
    <citation type="submission" date="2018-04" db="EMBL/GenBank/DDBJ databases">
        <title>The genome of golden apple snail Pomacea canaliculata provides insight into stress tolerance and invasive adaptation.</title>
        <authorList>
            <person name="Liu C."/>
            <person name="Liu B."/>
            <person name="Ren Y."/>
            <person name="Zhang Y."/>
            <person name="Wang H."/>
            <person name="Li S."/>
            <person name="Jiang F."/>
            <person name="Yin L."/>
            <person name="Zhang G."/>
            <person name="Qian W."/>
            <person name="Fan W."/>
        </authorList>
    </citation>
    <scope>NUCLEOTIDE SEQUENCE [LARGE SCALE GENOMIC DNA]</scope>
    <source>
        <strain evidence="1">SZHN2017</strain>
        <tissue evidence="1">Muscle</tissue>
    </source>
</reference>
<dbReference type="EMBL" id="PZQS01000013">
    <property type="protein sequence ID" value="PVD19525.1"/>
    <property type="molecule type" value="Genomic_DNA"/>
</dbReference>
<protein>
    <submittedName>
        <fullName evidence="1">Uncharacterized protein</fullName>
    </submittedName>
</protein>
<gene>
    <name evidence="1" type="ORF">C0Q70_20014</name>
</gene>
<dbReference type="Proteomes" id="UP000245119">
    <property type="component" value="Linkage Group LG13"/>
</dbReference>
<sequence>MESFMNLPIGKLRRLVKTARAKSQAVEREITKRLQRLRAAELREEFSRQFFTLKGRKCMGGHRARAAAKNCSPEPTHRSQALGAKDAESFSSCVPGSGMKGPGNGEEKVSMPGWMRCMTFLATMNFKVSCGVPTTPDFRSLTADRRPTVNGLYCLWKPAGVHVSPVLQCYKYFYDLRT</sequence>
<proteinExistence type="predicted"/>
<name>A0A2T7NEF9_POMCA</name>
<evidence type="ECO:0000313" key="2">
    <source>
        <dbReference type="Proteomes" id="UP000245119"/>
    </source>
</evidence>
<comment type="caution">
    <text evidence="1">The sequence shown here is derived from an EMBL/GenBank/DDBJ whole genome shotgun (WGS) entry which is preliminary data.</text>
</comment>
<organism evidence="1 2">
    <name type="scientific">Pomacea canaliculata</name>
    <name type="common">Golden apple snail</name>
    <dbReference type="NCBI Taxonomy" id="400727"/>
    <lineage>
        <taxon>Eukaryota</taxon>
        <taxon>Metazoa</taxon>
        <taxon>Spiralia</taxon>
        <taxon>Lophotrochozoa</taxon>
        <taxon>Mollusca</taxon>
        <taxon>Gastropoda</taxon>
        <taxon>Caenogastropoda</taxon>
        <taxon>Architaenioglossa</taxon>
        <taxon>Ampullarioidea</taxon>
        <taxon>Ampullariidae</taxon>
        <taxon>Pomacea</taxon>
    </lineage>
</organism>